<dbReference type="PANTHER" id="PTHR43861:SF1">
    <property type="entry name" value="TRANS-ACONITATE 2-METHYLTRANSFERASE"/>
    <property type="match status" value="1"/>
</dbReference>
<dbReference type="CDD" id="cd02440">
    <property type="entry name" value="AdoMet_MTases"/>
    <property type="match status" value="1"/>
</dbReference>
<dbReference type="Proteomes" id="UP000285961">
    <property type="component" value="Unassembled WGS sequence"/>
</dbReference>
<keyword evidence="1 4" id="KW-0489">Methyltransferase</keyword>
<dbReference type="InterPro" id="IPR029063">
    <property type="entry name" value="SAM-dependent_MTases_sf"/>
</dbReference>
<evidence type="ECO:0000313" key="5">
    <source>
        <dbReference type="Proteomes" id="UP000285961"/>
    </source>
</evidence>
<gene>
    <name evidence="4" type="ORF">C4532_10305</name>
</gene>
<dbReference type="AlphaFoldDB" id="A0A419EY30"/>
<organism evidence="4 5">
    <name type="scientific">Candidatus Abyssobacteria bacterium SURF_17</name>
    <dbReference type="NCBI Taxonomy" id="2093361"/>
    <lineage>
        <taxon>Bacteria</taxon>
        <taxon>Pseudomonadati</taxon>
        <taxon>Candidatus Hydrogenedentota</taxon>
        <taxon>Candidatus Abyssobacteria</taxon>
    </lineage>
</organism>
<protein>
    <submittedName>
        <fullName evidence="4">Class I SAM-dependent methyltransferase</fullName>
    </submittedName>
</protein>
<feature type="domain" description="Methyltransferase" evidence="3">
    <location>
        <begin position="49"/>
        <end position="139"/>
    </location>
</feature>
<reference evidence="4 5" key="1">
    <citation type="journal article" date="2017" name="ISME J.">
        <title>Energy and carbon metabolisms in a deep terrestrial subsurface fluid microbial community.</title>
        <authorList>
            <person name="Momper L."/>
            <person name="Jungbluth S.P."/>
            <person name="Lee M.D."/>
            <person name="Amend J.P."/>
        </authorList>
    </citation>
    <scope>NUCLEOTIDE SEQUENCE [LARGE SCALE GENOMIC DNA]</scope>
    <source>
        <strain evidence="4">SURF_17</strain>
    </source>
</reference>
<evidence type="ECO:0000256" key="2">
    <source>
        <dbReference type="ARBA" id="ARBA00022679"/>
    </source>
</evidence>
<dbReference type="EMBL" id="QZKI01000077">
    <property type="protein sequence ID" value="RJP69917.1"/>
    <property type="molecule type" value="Genomic_DNA"/>
</dbReference>
<proteinExistence type="predicted"/>
<keyword evidence="2 4" id="KW-0808">Transferase</keyword>
<dbReference type="GO" id="GO:0032259">
    <property type="term" value="P:methylation"/>
    <property type="evidence" value="ECO:0007669"/>
    <property type="project" value="UniProtKB-KW"/>
</dbReference>
<accession>A0A419EY30</accession>
<dbReference type="SUPFAM" id="SSF53335">
    <property type="entry name" value="S-adenosyl-L-methionine-dependent methyltransferases"/>
    <property type="match status" value="1"/>
</dbReference>
<evidence type="ECO:0000259" key="3">
    <source>
        <dbReference type="Pfam" id="PF13649"/>
    </source>
</evidence>
<dbReference type="Gene3D" id="3.40.50.150">
    <property type="entry name" value="Vaccinia Virus protein VP39"/>
    <property type="match status" value="1"/>
</dbReference>
<dbReference type="InterPro" id="IPR041698">
    <property type="entry name" value="Methyltransf_25"/>
</dbReference>
<name>A0A419EY30_9BACT</name>
<sequence length="211" mass="24243">MDVVAQTVETYDKIAAEYCKKTRRPHLLQWEENYIKRLLFHIDEPIPLVLDVGCADGRHCVMIDKNSGRAIGIDLSRTMLTEAKSFYPGGRFCHMDMRRLAFADGFFGGIWMSGCIYHVPKAGAKSVVEEFARALKLDGVLAVNFKLGTGEGLEQNPRSFAGFPRYFAYYGKEEMRELFERCGFQELETCGFPEEIFGDRIQQMWLRLRTK</sequence>
<evidence type="ECO:0000256" key="1">
    <source>
        <dbReference type="ARBA" id="ARBA00022603"/>
    </source>
</evidence>
<comment type="caution">
    <text evidence="4">The sequence shown here is derived from an EMBL/GenBank/DDBJ whole genome shotgun (WGS) entry which is preliminary data.</text>
</comment>
<dbReference type="PANTHER" id="PTHR43861">
    <property type="entry name" value="TRANS-ACONITATE 2-METHYLTRANSFERASE-RELATED"/>
    <property type="match status" value="1"/>
</dbReference>
<evidence type="ECO:0000313" key="4">
    <source>
        <dbReference type="EMBL" id="RJP69917.1"/>
    </source>
</evidence>
<dbReference type="GO" id="GO:0008168">
    <property type="term" value="F:methyltransferase activity"/>
    <property type="evidence" value="ECO:0007669"/>
    <property type="project" value="UniProtKB-KW"/>
</dbReference>
<dbReference type="Pfam" id="PF13649">
    <property type="entry name" value="Methyltransf_25"/>
    <property type="match status" value="1"/>
</dbReference>